<comment type="subcellular location">
    <subcellularLocation>
        <location evidence="1">Membrane</location>
        <topology evidence="1">Multi-pass membrane protein</topology>
    </subcellularLocation>
</comment>
<evidence type="ECO:0000256" key="1">
    <source>
        <dbReference type="ARBA" id="ARBA00004141"/>
    </source>
</evidence>
<evidence type="ECO:0000256" key="2">
    <source>
        <dbReference type="ARBA" id="ARBA00022692"/>
    </source>
</evidence>
<gene>
    <name evidence="7" type="ORF">UV89_C0002G0005</name>
</gene>
<proteinExistence type="predicted"/>
<dbReference type="Pfam" id="PF09685">
    <property type="entry name" value="MamF_MmsF"/>
    <property type="match status" value="1"/>
</dbReference>
<feature type="transmembrane region" description="Helical" evidence="6">
    <location>
        <begin position="65"/>
        <end position="85"/>
    </location>
</feature>
<protein>
    <recommendedName>
        <fullName evidence="9">Chloroplast import component protein (Tic20)</fullName>
    </recommendedName>
</protein>
<keyword evidence="4 6" id="KW-0472">Membrane</keyword>
<comment type="caution">
    <text evidence="7">The sequence shown here is derived from an EMBL/GenBank/DDBJ whole genome shotgun (WGS) entry which is preliminary data.</text>
</comment>
<organism evidence="7 8">
    <name type="scientific">candidate division WWE3 bacterium GW2011_GWB2_43_22</name>
    <dbReference type="NCBI Taxonomy" id="1619118"/>
    <lineage>
        <taxon>Bacteria</taxon>
        <taxon>Katanobacteria</taxon>
    </lineage>
</organism>
<feature type="transmembrane region" description="Helical" evidence="6">
    <location>
        <begin position="36"/>
        <end position="53"/>
    </location>
</feature>
<feature type="compositionally biased region" description="Polar residues" evidence="5">
    <location>
        <begin position="7"/>
        <end position="27"/>
    </location>
</feature>
<keyword evidence="2 6" id="KW-0812">Transmembrane</keyword>
<dbReference type="EMBL" id="LCGF01000002">
    <property type="protein sequence ID" value="KKT12232.1"/>
    <property type="molecule type" value="Genomic_DNA"/>
</dbReference>
<sequence length="129" mass="14260">MDENQVVEPTNNGIQPENNAAPTNNPVDNSADNSKIMAIVAYFIFFLPLLTEYKDNDFVKYHVKQAIMILLVGVGIGVISSIPIIGWIVGMLAWMALVVLWVMGILNAASEKKQPLPLIGKYAEELLKF</sequence>
<dbReference type="Proteomes" id="UP000033910">
    <property type="component" value="Unassembled WGS sequence"/>
</dbReference>
<evidence type="ECO:0008006" key="9">
    <source>
        <dbReference type="Google" id="ProtNLM"/>
    </source>
</evidence>
<reference evidence="7 8" key="1">
    <citation type="journal article" date="2015" name="Nature">
        <title>rRNA introns, odd ribosomes, and small enigmatic genomes across a large radiation of phyla.</title>
        <authorList>
            <person name="Brown C.T."/>
            <person name="Hug L.A."/>
            <person name="Thomas B.C."/>
            <person name="Sharon I."/>
            <person name="Castelle C.J."/>
            <person name="Singh A."/>
            <person name="Wilkins M.J."/>
            <person name="Williams K.H."/>
            <person name="Banfield J.F."/>
        </authorList>
    </citation>
    <scope>NUCLEOTIDE SEQUENCE [LARGE SCALE GENOMIC DNA]</scope>
</reference>
<evidence type="ECO:0000256" key="4">
    <source>
        <dbReference type="ARBA" id="ARBA00023136"/>
    </source>
</evidence>
<keyword evidence="3 6" id="KW-1133">Transmembrane helix</keyword>
<evidence type="ECO:0000256" key="5">
    <source>
        <dbReference type="SAM" id="MobiDB-lite"/>
    </source>
</evidence>
<dbReference type="InterPro" id="IPR019109">
    <property type="entry name" value="MamF_MmsF"/>
</dbReference>
<evidence type="ECO:0000313" key="8">
    <source>
        <dbReference type="Proteomes" id="UP000033910"/>
    </source>
</evidence>
<accession>A0A0G1GY10</accession>
<evidence type="ECO:0000256" key="6">
    <source>
        <dbReference type="SAM" id="Phobius"/>
    </source>
</evidence>
<name>A0A0G1GY10_UNCKA</name>
<evidence type="ECO:0000256" key="3">
    <source>
        <dbReference type="ARBA" id="ARBA00022989"/>
    </source>
</evidence>
<feature type="region of interest" description="Disordered" evidence="5">
    <location>
        <begin position="1"/>
        <end position="27"/>
    </location>
</feature>
<evidence type="ECO:0000313" key="7">
    <source>
        <dbReference type="EMBL" id="KKT12232.1"/>
    </source>
</evidence>
<feature type="transmembrane region" description="Helical" evidence="6">
    <location>
        <begin position="91"/>
        <end position="109"/>
    </location>
</feature>
<dbReference type="AlphaFoldDB" id="A0A0G1GY10"/>